<reference evidence="2" key="1">
    <citation type="journal article" date="2014" name="Int. J. Syst. Evol. Microbiol.">
        <title>Complete genome sequence of Corynebacterium casei LMG S-19264T (=DSM 44701T), isolated from a smear-ripened cheese.</title>
        <authorList>
            <consortium name="US DOE Joint Genome Institute (JGI-PGF)"/>
            <person name="Walter F."/>
            <person name="Albersmeier A."/>
            <person name="Kalinowski J."/>
            <person name="Ruckert C."/>
        </authorList>
    </citation>
    <scope>NUCLEOTIDE SEQUENCE</scope>
    <source>
        <strain evidence="2">CGMCC 4.7138</strain>
    </source>
</reference>
<dbReference type="Proteomes" id="UP000653480">
    <property type="component" value="Unassembled WGS sequence"/>
</dbReference>
<dbReference type="RefSeq" id="WP_142574418.1">
    <property type="nucleotide sequence ID" value="NZ_BMMN01000002.1"/>
</dbReference>
<reference evidence="2" key="2">
    <citation type="submission" date="2020-09" db="EMBL/GenBank/DDBJ databases">
        <authorList>
            <person name="Sun Q."/>
            <person name="Zhou Y."/>
        </authorList>
    </citation>
    <scope>NUCLEOTIDE SEQUENCE</scope>
    <source>
        <strain evidence="2">CGMCC 4.7138</strain>
    </source>
</reference>
<proteinExistence type="predicted"/>
<protein>
    <submittedName>
        <fullName evidence="2">Uncharacterized protein</fullName>
    </submittedName>
</protein>
<sequence>MGVLFNATAPELWRRFTLALRRHLAKLAGLTQGEHHRRPGEHLADTGAFSDRKLSARRSRTIS</sequence>
<dbReference type="OrthoDB" id="3203793at2"/>
<feature type="region of interest" description="Disordered" evidence="1">
    <location>
        <begin position="29"/>
        <end position="63"/>
    </location>
</feature>
<keyword evidence="3" id="KW-1185">Reference proteome</keyword>
<evidence type="ECO:0000313" key="3">
    <source>
        <dbReference type="Proteomes" id="UP000653480"/>
    </source>
</evidence>
<comment type="caution">
    <text evidence="2">The sequence shown here is derived from an EMBL/GenBank/DDBJ whole genome shotgun (WGS) entry which is preliminary data.</text>
</comment>
<gene>
    <name evidence="2" type="ORF">GCM10011574_12390</name>
</gene>
<accession>A0A8H9GVC3</accession>
<organism evidence="2 3">
    <name type="scientific">Microbispora bryophytorum</name>
    <dbReference type="NCBI Taxonomy" id="1460882"/>
    <lineage>
        <taxon>Bacteria</taxon>
        <taxon>Bacillati</taxon>
        <taxon>Actinomycetota</taxon>
        <taxon>Actinomycetes</taxon>
        <taxon>Streptosporangiales</taxon>
        <taxon>Streptosporangiaceae</taxon>
        <taxon>Microbispora</taxon>
    </lineage>
</organism>
<dbReference type="AlphaFoldDB" id="A0A8H9GVC3"/>
<evidence type="ECO:0000313" key="2">
    <source>
        <dbReference type="EMBL" id="GGO03007.1"/>
    </source>
</evidence>
<evidence type="ECO:0000256" key="1">
    <source>
        <dbReference type="SAM" id="MobiDB-lite"/>
    </source>
</evidence>
<feature type="compositionally biased region" description="Basic and acidic residues" evidence="1">
    <location>
        <begin position="40"/>
        <end position="54"/>
    </location>
</feature>
<dbReference type="EMBL" id="BMMN01000002">
    <property type="protein sequence ID" value="GGO03007.1"/>
    <property type="molecule type" value="Genomic_DNA"/>
</dbReference>
<name>A0A8H9GVC3_9ACTN</name>